<keyword evidence="6 8" id="KW-1133">Transmembrane helix</keyword>
<evidence type="ECO:0000313" key="11">
    <source>
        <dbReference type="Proteomes" id="UP000501253"/>
    </source>
</evidence>
<keyword evidence="3" id="KW-0328">Glycosyltransferase</keyword>
<evidence type="ECO:0000259" key="9">
    <source>
        <dbReference type="Pfam" id="PF13231"/>
    </source>
</evidence>
<protein>
    <submittedName>
        <fullName evidence="10">Phospholipid carrier-dependent glycosyltransferase</fullName>
    </submittedName>
</protein>
<feature type="transmembrane region" description="Helical" evidence="8">
    <location>
        <begin position="205"/>
        <end position="222"/>
    </location>
</feature>
<feature type="transmembrane region" description="Helical" evidence="8">
    <location>
        <begin position="402"/>
        <end position="421"/>
    </location>
</feature>
<feature type="transmembrane region" description="Helical" evidence="8">
    <location>
        <begin position="164"/>
        <end position="193"/>
    </location>
</feature>
<dbReference type="GO" id="GO:0016763">
    <property type="term" value="F:pentosyltransferase activity"/>
    <property type="evidence" value="ECO:0007669"/>
    <property type="project" value="TreeGrafter"/>
</dbReference>
<gene>
    <name evidence="10" type="ORF">FVE67_05405</name>
</gene>
<feature type="transmembrane region" description="Helical" evidence="8">
    <location>
        <begin position="109"/>
        <end position="129"/>
    </location>
</feature>
<feature type="transmembrane region" description="Helical" evidence="8">
    <location>
        <begin position="312"/>
        <end position="330"/>
    </location>
</feature>
<feature type="transmembrane region" description="Helical" evidence="8">
    <location>
        <begin position="86"/>
        <end position="103"/>
    </location>
</feature>
<keyword evidence="4 10" id="KW-0808">Transferase</keyword>
<keyword evidence="2" id="KW-1003">Cell membrane</keyword>
<accession>A0A6H1WSZ6</accession>
<name>A0A6H1WSZ6_9BACT</name>
<comment type="subcellular location">
    <subcellularLocation>
        <location evidence="1">Cell membrane</location>
        <topology evidence="1">Multi-pass membrane protein</topology>
    </subcellularLocation>
</comment>
<evidence type="ECO:0000256" key="5">
    <source>
        <dbReference type="ARBA" id="ARBA00022692"/>
    </source>
</evidence>
<evidence type="ECO:0000256" key="2">
    <source>
        <dbReference type="ARBA" id="ARBA00022475"/>
    </source>
</evidence>
<evidence type="ECO:0000256" key="3">
    <source>
        <dbReference type="ARBA" id="ARBA00022676"/>
    </source>
</evidence>
<evidence type="ECO:0000256" key="1">
    <source>
        <dbReference type="ARBA" id="ARBA00004651"/>
    </source>
</evidence>
<evidence type="ECO:0000256" key="6">
    <source>
        <dbReference type="ARBA" id="ARBA00022989"/>
    </source>
</evidence>
<keyword evidence="5 8" id="KW-0812">Transmembrane</keyword>
<proteinExistence type="predicted"/>
<organism evidence="10 11">
    <name type="scientific">Thermosulfurimonas marina</name>
    <dbReference type="NCBI Taxonomy" id="2047767"/>
    <lineage>
        <taxon>Bacteria</taxon>
        <taxon>Pseudomonadati</taxon>
        <taxon>Thermodesulfobacteriota</taxon>
        <taxon>Thermodesulfobacteria</taxon>
        <taxon>Thermodesulfobacteriales</taxon>
        <taxon>Thermodesulfobacteriaceae</taxon>
        <taxon>Thermosulfurimonas</taxon>
    </lineage>
</organism>
<dbReference type="GO" id="GO:0010041">
    <property type="term" value="P:response to iron(III) ion"/>
    <property type="evidence" value="ECO:0007669"/>
    <property type="project" value="TreeGrafter"/>
</dbReference>
<dbReference type="PANTHER" id="PTHR33908:SF3">
    <property type="entry name" value="UNDECAPRENYL PHOSPHATE-ALPHA-4-AMINO-4-DEOXY-L-ARABINOSE ARABINOSYL TRANSFERASE"/>
    <property type="match status" value="1"/>
</dbReference>
<evidence type="ECO:0000256" key="4">
    <source>
        <dbReference type="ARBA" id="ARBA00022679"/>
    </source>
</evidence>
<feature type="domain" description="Glycosyltransferase RgtA/B/C/D-like" evidence="9">
    <location>
        <begin position="61"/>
        <end position="212"/>
    </location>
</feature>
<feature type="transmembrane region" description="Helical" evidence="8">
    <location>
        <begin position="256"/>
        <end position="279"/>
    </location>
</feature>
<dbReference type="PANTHER" id="PTHR33908">
    <property type="entry name" value="MANNOSYLTRANSFERASE YKCB-RELATED"/>
    <property type="match status" value="1"/>
</dbReference>
<dbReference type="RefSeq" id="WP_168719622.1">
    <property type="nucleotide sequence ID" value="NZ_CP042909.1"/>
</dbReference>
<dbReference type="AlphaFoldDB" id="A0A6H1WSZ6"/>
<dbReference type="EMBL" id="CP042909">
    <property type="protein sequence ID" value="QJA06274.1"/>
    <property type="molecule type" value="Genomic_DNA"/>
</dbReference>
<keyword evidence="7 8" id="KW-0472">Membrane</keyword>
<feature type="transmembrane region" description="Helical" evidence="8">
    <location>
        <begin position="291"/>
        <end position="306"/>
    </location>
</feature>
<sequence>MKRERFLIFALILGCGVFLFWNLGERPLWGVEGRWAEGVREMILRGDWWVPTLNGVPHITKPLIPYWLIRLAALVFGGLNEFTVRLPVALCAAGTLGAFYFLARTFFEPFWALTATGLMATTWGFVAYARVAQSEIYQLFGITAALAFYFRFRERESLWGYLGFWLSAVFAALSKGLPGLVVPLMIAALELFWRRNFRHLNPKNLTVGLLALGLYFGHYYALSRATHSELPFYLFFRENVLQAVSPYDNREPFYVYFYYVPLLLLPWTPFFLVGGLWAVRGWRRISEAEKLVLLAIGAIFILFTLARARRSYYILPIVPLCLLVTTAYLRRALREPDPLSRALFYLYGLLTFLLGLGAVLLPFLWPHAGLPFPLKLAVGFSGLALLLALALCMAWDLAPWGLIWSYLIAAICGLALLTPQLTPPSEKVFGRALRKIARAEKTSPCALGKVSANLLFYLSWPEPVPSFRKPEELSPSCRLVFFREKFYKKEGRIKEIVKERGLRLYGLPARWRSRDENKNYLLASPSEVPSEDLRPCP</sequence>
<dbReference type="GO" id="GO:0005886">
    <property type="term" value="C:plasma membrane"/>
    <property type="evidence" value="ECO:0007669"/>
    <property type="project" value="UniProtKB-SubCell"/>
</dbReference>
<evidence type="ECO:0000256" key="8">
    <source>
        <dbReference type="SAM" id="Phobius"/>
    </source>
</evidence>
<dbReference type="KEGG" id="tmai:FVE67_05405"/>
<reference evidence="10 11" key="1">
    <citation type="submission" date="2019-08" db="EMBL/GenBank/DDBJ databases">
        <title>Complete genome sequence of Thermosulfurimonas marina SU872T, an anaerobic thermophilic chemolithoautotrophic bacterium isolated from a shallow marine hydrothermal vent.</title>
        <authorList>
            <person name="Allioux M."/>
            <person name="Jebbar M."/>
            <person name="Slobodkina G."/>
            <person name="Slobodkin A."/>
            <person name="Moalic Y."/>
            <person name="Frolova A."/>
            <person name="Shao Z."/>
            <person name="Alain K."/>
        </authorList>
    </citation>
    <scope>NUCLEOTIDE SEQUENCE [LARGE SCALE GENOMIC DNA]</scope>
    <source>
        <strain evidence="10 11">SU872</strain>
    </source>
</reference>
<dbReference type="Pfam" id="PF13231">
    <property type="entry name" value="PMT_2"/>
    <property type="match status" value="1"/>
</dbReference>
<feature type="transmembrane region" description="Helical" evidence="8">
    <location>
        <begin position="7"/>
        <end position="24"/>
    </location>
</feature>
<dbReference type="InterPro" id="IPR038731">
    <property type="entry name" value="RgtA/B/C-like"/>
</dbReference>
<dbReference type="GO" id="GO:0009103">
    <property type="term" value="P:lipopolysaccharide biosynthetic process"/>
    <property type="evidence" value="ECO:0007669"/>
    <property type="project" value="UniProtKB-ARBA"/>
</dbReference>
<keyword evidence="11" id="KW-1185">Reference proteome</keyword>
<evidence type="ECO:0000256" key="7">
    <source>
        <dbReference type="ARBA" id="ARBA00023136"/>
    </source>
</evidence>
<evidence type="ECO:0000313" key="10">
    <source>
        <dbReference type="EMBL" id="QJA06274.1"/>
    </source>
</evidence>
<dbReference type="InterPro" id="IPR050297">
    <property type="entry name" value="LipidA_mod_glycosyltrf_83"/>
</dbReference>
<feature type="transmembrane region" description="Helical" evidence="8">
    <location>
        <begin position="376"/>
        <end position="395"/>
    </location>
</feature>
<feature type="transmembrane region" description="Helical" evidence="8">
    <location>
        <begin position="342"/>
        <end position="364"/>
    </location>
</feature>
<dbReference type="Proteomes" id="UP000501253">
    <property type="component" value="Chromosome"/>
</dbReference>